<accession>A0A7I4XYS7</accession>
<dbReference type="SUPFAM" id="SSF82199">
    <property type="entry name" value="SET domain"/>
    <property type="match status" value="1"/>
</dbReference>
<dbReference type="PANTHER" id="PTHR46223:SF3">
    <property type="entry name" value="HISTONE-LYSINE N-METHYLTRANSFERASE SET-23"/>
    <property type="match status" value="1"/>
</dbReference>
<reference evidence="10" key="1">
    <citation type="submission" date="2020-12" db="UniProtKB">
        <authorList>
            <consortium name="WormBaseParasite"/>
        </authorList>
    </citation>
    <scope>IDENTIFICATION</scope>
    <source>
        <strain evidence="10">MHco3</strain>
    </source>
</reference>
<keyword evidence="7" id="KW-0862">Zinc</keyword>
<keyword evidence="2" id="KW-0158">Chromosome</keyword>
<evidence type="ECO:0000313" key="9">
    <source>
        <dbReference type="Proteomes" id="UP000025227"/>
    </source>
</evidence>
<organism evidence="9 10">
    <name type="scientific">Haemonchus contortus</name>
    <name type="common">Barber pole worm</name>
    <dbReference type="NCBI Taxonomy" id="6289"/>
    <lineage>
        <taxon>Eukaryota</taxon>
        <taxon>Metazoa</taxon>
        <taxon>Ecdysozoa</taxon>
        <taxon>Nematoda</taxon>
        <taxon>Chromadorea</taxon>
        <taxon>Rhabditida</taxon>
        <taxon>Rhabditina</taxon>
        <taxon>Rhabditomorpha</taxon>
        <taxon>Strongyloidea</taxon>
        <taxon>Trichostrongylidae</taxon>
        <taxon>Haemonchus</taxon>
    </lineage>
</organism>
<evidence type="ECO:0000256" key="5">
    <source>
        <dbReference type="ARBA" id="ARBA00022691"/>
    </source>
</evidence>
<evidence type="ECO:0000259" key="8">
    <source>
        <dbReference type="PROSITE" id="PS50280"/>
    </source>
</evidence>
<evidence type="ECO:0000256" key="3">
    <source>
        <dbReference type="ARBA" id="ARBA00022603"/>
    </source>
</evidence>
<dbReference type="CDD" id="cd20384">
    <property type="entry name" value="Tudor_ZGPAT"/>
    <property type="match status" value="1"/>
</dbReference>
<dbReference type="Gene3D" id="2.170.270.10">
    <property type="entry name" value="SET domain"/>
    <property type="match status" value="1"/>
</dbReference>
<dbReference type="Proteomes" id="UP000025227">
    <property type="component" value="Unplaced"/>
</dbReference>
<evidence type="ECO:0000256" key="7">
    <source>
        <dbReference type="ARBA" id="ARBA00022833"/>
    </source>
</evidence>
<sequence>MVNTKIARRSRLAAEKHLSHVLHIRGMRGRFSRKRRRSRRALTGTAKAVKNRINPRNWSSQVIQTEDSVGCSTSDVTHGFVRLPPRVTETLVKWKRVLVNTNDESVFPLDRRLSLASCFTCHESDANIVVKKEASDNVRLTSTEKVIKDESEEMPTSPCVEAVTGSVPTRLRNKVKQQRMVTPEQGCGSNAIGKGSAVYAVYFRTYYPAVVISVNGILGYEVRFITDNVVKSVPLEAVLPLTSLRVGHKCLVNDFPEGSIYVAKIVALPEVVEDGSITVSLVNEKRRVSRTFEVRWHDLSFPVGFWRNEIKWRTQLKVNVVTDHPCSDKADEQELETSSRNYMISKSLSRSCKHDTFSRAATLSYDEAEDQMEIAPDISNNVNSSEIHGTSATRKATSEMKRCLHYRDPALYTPLWASFRGPKEERATTAQRTSWPLPVHVSAFLKMRPADRWRDRSFLVTLEGRRWHCQYKVMNSQLGSQEEANAFEVRERLVENMRSVMERRCPDAFLKQYPRHHHRLNFQKEWRVALRITETRINRRLRSFGIAPIYIESWTRRQPSFLNFDYLPRSTISVRLQREVFAEGVRLRHMYPERTRGCECPRQKCVVGECPCLVYKKNNSVMMCGQACGCDDSCPSTYLREERQVPLVLFNTKAKGWGVIAPVRIPAGTFLGLYAGHMVTSDDQTLYDNTYVFDINEQVEGEPQKYAIDGTWSGNISRFFNHTCVNPTLEAKVLFTRGNMVTHDLAFFTTRDIEIGEELVFCYSKEVMQQRTFGIPCRCSEGCKSKI</sequence>
<evidence type="ECO:0000256" key="4">
    <source>
        <dbReference type="ARBA" id="ARBA00022679"/>
    </source>
</evidence>
<keyword evidence="5" id="KW-0949">S-adenosyl-L-methionine</keyword>
<dbReference type="InterPro" id="IPR056492">
    <property type="entry name" value="SH3_Hsr9"/>
</dbReference>
<keyword evidence="3" id="KW-0489">Methyltransferase</keyword>
<feature type="domain" description="SET" evidence="8">
    <location>
        <begin position="645"/>
        <end position="764"/>
    </location>
</feature>
<dbReference type="InterPro" id="IPR050973">
    <property type="entry name" value="H3K9_Histone-Lys_N-MTase"/>
</dbReference>
<dbReference type="WBParaSite" id="HCON_00022060-00001">
    <property type="protein sequence ID" value="HCON_00022060-00001"/>
    <property type="gene ID" value="HCON_00022060"/>
</dbReference>
<dbReference type="InterPro" id="IPR046341">
    <property type="entry name" value="SET_dom_sf"/>
</dbReference>
<dbReference type="GO" id="GO:0032259">
    <property type="term" value="P:methylation"/>
    <property type="evidence" value="ECO:0007669"/>
    <property type="project" value="UniProtKB-KW"/>
</dbReference>
<proteinExistence type="predicted"/>
<keyword evidence="9" id="KW-1185">Reference proteome</keyword>
<evidence type="ECO:0000256" key="1">
    <source>
        <dbReference type="ARBA" id="ARBA00004286"/>
    </source>
</evidence>
<evidence type="ECO:0000256" key="6">
    <source>
        <dbReference type="ARBA" id="ARBA00022723"/>
    </source>
</evidence>
<dbReference type="GO" id="GO:0005694">
    <property type="term" value="C:chromosome"/>
    <property type="evidence" value="ECO:0007669"/>
    <property type="project" value="UniProtKB-SubCell"/>
</dbReference>
<dbReference type="OrthoDB" id="5846691at2759"/>
<dbReference type="PROSITE" id="PS50280">
    <property type="entry name" value="SET"/>
    <property type="match status" value="1"/>
</dbReference>
<evidence type="ECO:0000256" key="2">
    <source>
        <dbReference type="ARBA" id="ARBA00022454"/>
    </source>
</evidence>
<keyword evidence="6" id="KW-0479">Metal-binding</keyword>
<dbReference type="SMART" id="SM00317">
    <property type="entry name" value="SET"/>
    <property type="match status" value="1"/>
</dbReference>
<dbReference type="Pfam" id="PF00856">
    <property type="entry name" value="SET"/>
    <property type="match status" value="1"/>
</dbReference>
<comment type="subcellular location">
    <subcellularLocation>
        <location evidence="1">Chromosome</location>
    </subcellularLocation>
</comment>
<name>A0A7I4XYS7_HAECO</name>
<protein>
    <submittedName>
        <fullName evidence="10">SET domain-containing protein</fullName>
    </submittedName>
</protein>
<dbReference type="GO" id="GO:0046872">
    <property type="term" value="F:metal ion binding"/>
    <property type="evidence" value="ECO:0007669"/>
    <property type="project" value="UniProtKB-KW"/>
</dbReference>
<dbReference type="InterPro" id="IPR001214">
    <property type="entry name" value="SET_dom"/>
</dbReference>
<dbReference type="GO" id="GO:0008168">
    <property type="term" value="F:methyltransferase activity"/>
    <property type="evidence" value="ECO:0007669"/>
    <property type="project" value="UniProtKB-KW"/>
</dbReference>
<dbReference type="PANTHER" id="PTHR46223">
    <property type="entry name" value="HISTONE-LYSINE N-METHYLTRANSFERASE SUV39H"/>
    <property type="match status" value="1"/>
</dbReference>
<dbReference type="AlphaFoldDB" id="A0A7I4XYS7"/>
<evidence type="ECO:0000313" key="10">
    <source>
        <dbReference type="WBParaSite" id="HCON_00022060-00001"/>
    </source>
</evidence>
<keyword evidence="4" id="KW-0808">Transferase</keyword>
<dbReference type="Pfam" id="PF24680">
    <property type="entry name" value="SH3_Hsr9"/>
    <property type="match status" value="1"/>
</dbReference>